<feature type="region of interest" description="Disordered" evidence="1">
    <location>
        <begin position="1"/>
        <end position="82"/>
    </location>
</feature>
<dbReference type="EMBL" id="ML733408">
    <property type="protein sequence ID" value="KAB8223005.1"/>
    <property type="molecule type" value="Genomic_DNA"/>
</dbReference>
<evidence type="ECO:0000313" key="3">
    <source>
        <dbReference type="EMBL" id="KAB8223005.1"/>
    </source>
</evidence>
<dbReference type="Proteomes" id="UP000326799">
    <property type="component" value="Unassembled WGS sequence"/>
</dbReference>
<gene>
    <name evidence="3" type="ORF">BDV33DRAFT_46877</name>
</gene>
<evidence type="ECO:0000313" key="4">
    <source>
        <dbReference type="Proteomes" id="UP000326799"/>
    </source>
</evidence>
<keyword evidence="2" id="KW-0472">Membrane</keyword>
<accession>A0A5N6F1C0</accession>
<sequence>MPATGRPNTDYERWLQDHNPDAELQPSPQYGPHHGSRSGKYPPFHTPNSHRTDRPRIPYAEPQNQFSPTVMELGSSPRESSNSPTVVLLLIFIILVAIAYARTQLAHASRGPQTARRGEKL</sequence>
<name>A0A5N6F1C0_9EURO</name>
<feature type="transmembrane region" description="Helical" evidence="2">
    <location>
        <begin position="83"/>
        <end position="101"/>
    </location>
</feature>
<proteinExistence type="predicted"/>
<keyword evidence="2" id="KW-0812">Transmembrane</keyword>
<keyword evidence="2" id="KW-1133">Transmembrane helix</keyword>
<protein>
    <submittedName>
        <fullName evidence="3">Uncharacterized protein</fullName>
    </submittedName>
</protein>
<dbReference type="AlphaFoldDB" id="A0A5N6F1C0"/>
<reference evidence="3 4" key="1">
    <citation type="submission" date="2019-04" db="EMBL/GenBank/DDBJ databases">
        <title>Fungal friends and foes A comparative genomics study of 23 Aspergillus species from section Flavi.</title>
        <authorList>
            <consortium name="DOE Joint Genome Institute"/>
            <person name="Kjaerbolling I."/>
            <person name="Vesth T.C."/>
            <person name="Frisvad J.C."/>
            <person name="Nybo J.L."/>
            <person name="Theobald S."/>
            <person name="Kildgaard S."/>
            <person name="Petersen T.I."/>
            <person name="Kuo A."/>
            <person name="Sato A."/>
            <person name="Lyhne E.K."/>
            <person name="Kogle M.E."/>
            <person name="Wiebenga A."/>
            <person name="Kun R.S."/>
            <person name="Lubbers R.J."/>
            <person name="Makela M.R."/>
            <person name="Barry K."/>
            <person name="Chovatia M."/>
            <person name="Clum A."/>
            <person name="Daum C."/>
            <person name="Haridas S."/>
            <person name="He G."/>
            <person name="LaButti K."/>
            <person name="Lipzen A."/>
            <person name="Mondo S."/>
            <person name="Pangilinan J."/>
            <person name="Riley R."/>
            <person name="Salamov A."/>
            <person name="Simmons B.A."/>
            <person name="Magnuson J.K."/>
            <person name="Henrissat B."/>
            <person name="Mortensen U.H."/>
            <person name="Larsen T.O."/>
            <person name="De vries R.P."/>
            <person name="Grigoriev I.V."/>
            <person name="Machida M."/>
            <person name="Baker S.E."/>
            <person name="Andersen M.R."/>
        </authorList>
    </citation>
    <scope>NUCLEOTIDE SEQUENCE [LARGE SCALE GENOMIC DNA]</scope>
    <source>
        <strain evidence="3 4">CBS 126849</strain>
    </source>
</reference>
<keyword evidence="4" id="KW-1185">Reference proteome</keyword>
<evidence type="ECO:0000256" key="2">
    <source>
        <dbReference type="SAM" id="Phobius"/>
    </source>
</evidence>
<evidence type="ECO:0000256" key="1">
    <source>
        <dbReference type="SAM" id="MobiDB-lite"/>
    </source>
</evidence>
<organism evidence="3 4">
    <name type="scientific">Aspergillus novoparasiticus</name>
    <dbReference type="NCBI Taxonomy" id="986946"/>
    <lineage>
        <taxon>Eukaryota</taxon>
        <taxon>Fungi</taxon>
        <taxon>Dikarya</taxon>
        <taxon>Ascomycota</taxon>
        <taxon>Pezizomycotina</taxon>
        <taxon>Eurotiomycetes</taxon>
        <taxon>Eurotiomycetidae</taxon>
        <taxon>Eurotiales</taxon>
        <taxon>Aspergillaceae</taxon>
        <taxon>Aspergillus</taxon>
        <taxon>Aspergillus subgen. Circumdati</taxon>
    </lineage>
</organism>
<feature type="compositionally biased region" description="Basic and acidic residues" evidence="1">
    <location>
        <begin position="9"/>
        <end position="21"/>
    </location>
</feature>